<dbReference type="Proteomes" id="UP000469952">
    <property type="component" value="Unassembled WGS sequence"/>
</dbReference>
<comment type="caution">
    <text evidence="4">The sequence shown here is derived from an EMBL/GenBank/DDBJ whole genome shotgun (WGS) entry which is preliminary data.</text>
</comment>
<feature type="transmembrane region" description="Helical" evidence="2">
    <location>
        <begin position="211"/>
        <end position="229"/>
    </location>
</feature>
<proteinExistence type="inferred from homology"/>
<feature type="domain" description="CAAX prenyl protease 2/Lysostaphin resistance protein A-like" evidence="3">
    <location>
        <begin position="134"/>
        <end position="221"/>
    </location>
</feature>
<keyword evidence="2" id="KW-0812">Transmembrane</keyword>
<evidence type="ECO:0000259" key="3">
    <source>
        <dbReference type="Pfam" id="PF02517"/>
    </source>
</evidence>
<feature type="transmembrane region" description="Helical" evidence="2">
    <location>
        <begin position="12"/>
        <end position="34"/>
    </location>
</feature>
<dbReference type="Pfam" id="PF02517">
    <property type="entry name" value="Rce1-like"/>
    <property type="match status" value="1"/>
</dbReference>
<evidence type="ECO:0000256" key="1">
    <source>
        <dbReference type="ARBA" id="ARBA00009067"/>
    </source>
</evidence>
<dbReference type="GO" id="GO:0008237">
    <property type="term" value="F:metallopeptidase activity"/>
    <property type="evidence" value="ECO:0007669"/>
    <property type="project" value="UniProtKB-KW"/>
</dbReference>
<reference evidence="4 5" key="1">
    <citation type="submission" date="2019-10" db="EMBL/GenBank/DDBJ databases">
        <title>WGS of Leuconostoc mesenteroides.</title>
        <authorList>
            <person name="Melo Bolivar J."/>
            <person name="Marino-Ramirez L."/>
            <person name="Villamil Diaz L.M."/>
        </authorList>
    </citation>
    <scope>NUCLEOTIDE SEQUENCE [LARGE SCALE GENOMIC DNA]</scope>
    <source>
        <strain evidence="4 5">M11</strain>
    </source>
</reference>
<keyword evidence="4" id="KW-0378">Hydrolase</keyword>
<dbReference type="GO" id="GO:0006508">
    <property type="term" value="P:proteolysis"/>
    <property type="evidence" value="ECO:0007669"/>
    <property type="project" value="UniProtKB-KW"/>
</dbReference>
<dbReference type="InterPro" id="IPR003675">
    <property type="entry name" value="Rce1/LyrA-like_dom"/>
</dbReference>
<sequence>MTNIAIKEKIGNFVNYFLESFLFFIIITVVAQIFDYNTESPNITEKIIFIILGVIVKLSVVFGLIFYFKKIIGNSKPHNTSVFLNIITVLVTLLAMVVVLYGLSFMQPNVQETGSNAKLLQSTFKTISHDKLALLYYIVSLCIFSPIIEEIVCRGILLKKGYFVGQIGSMILSSIIFSMIHSPNSIYIFLNYFLTGLGLMIIRVKTDNVKYSILGHVIWNSCIMIYILYSTFGLKM</sequence>
<name>A0A843Z2E2_LEUME</name>
<dbReference type="EMBL" id="WIPA01000024">
    <property type="protein sequence ID" value="MQR27510.1"/>
    <property type="molecule type" value="Genomic_DNA"/>
</dbReference>
<dbReference type="AlphaFoldDB" id="A0A843Z2E2"/>
<evidence type="ECO:0000313" key="5">
    <source>
        <dbReference type="Proteomes" id="UP000469952"/>
    </source>
</evidence>
<feature type="transmembrane region" description="Helical" evidence="2">
    <location>
        <begin position="186"/>
        <end position="204"/>
    </location>
</feature>
<feature type="transmembrane region" description="Helical" evidence="2">
    <location>
        <begin position="161"/>
        <end position="180"/>
    </location>
</feature>
<keyword evidence="4" id="KW-0645">Protease</keyword>
<keyword evidence="4" id="KW-0482">Metalloprotease</keyword>
<feature type="transmembrane region" description="Helical" evidence="2">
    <location>
        <begin position="80"/>
        <end position="103"/>
    </location>
</feature>
<protein>
    <submittedName>
        <fullName evidence="4">CPBP family intramembrane metalloprotease</fullName>
    </submittedName>
</protein>
<dbReference type="GO" id="GO:0004175">
    <property type="term" value="F:endopeptidase activity"/>
    <property type="evidence" value="ECO:0007669"/>
    <property type="project" value="UniProtKB-ARBA"/>
</dbReference>
<feature type="transmembrane region" description="Helical" evidence="2">
    <location>
        <begin position="134"/>
        <end position="152"/>
    </location>
</feature>
<dbReference type="RefSeq" id="WP_153245536.1">
    <property type="nucleotide sequence ID" value="NZ_WIPA01000024.1"/>
</dbReference>
<comment type="similarity">
    <text evidence="1">Belongs to the UPF0177 family.</text>
</comment>
<gene>
    <name evidence="4" type="ORF">GFV13_09725</name>
</gene>
<keyword evidence="2" id="KW-0472">Membrane</keyword>
<dbReference type="GO" id="GO:0080120">
    <property type="term" value="P:CAAX-box protein maturation"/>
    <property type="evidence" value="ECO:0007669"/>
    <property type="project" value="UniProtKB-ARBA"/>
</dbReference>
<accession>A0A843Z2E2</accession>
<dbReference type="PANTHER" id="PTHR36435:SF1">
    <property type="entry name" value="CAAX AMINO TERMINAL PROTEASE FAMILY PROTEIN"/>
    <property type="match status" value="1"/>
</dbReference>
<organism evidence="4 5">
    <name type="scientific">Leuconostoc mesenteroides</name>
    <dbReference type="NCBI Taxonomy" id="1245"/>
    <lineage>
        <taxon>Bacteria</taxon>
        <taxon>Bacillati</taxon>
        <taxon>Bacillota</taxon>
        <taxon>Bacilli</taxon>
        <taxon>Lactobacillales</taxon>
        <taxon>Lactobacillaceae</taxon>
        <taxon>Leuconostoc</taxon>
    </lineage>
</organism>
<evidence type="ECO:0000313" key="4">
    <source>
        <dbReference type="EMBL" id="MQR27510.1"/>
    </source>
</evidence>
<keyword evidence="2" id="KW-1133">Transmembrane helix</keyword>
<dbReference type="InterPro" id="IPR052710">
    <property type="entry name" value="CAAX_protease"/>
</dbReference>
<feature type="transmembrane region" description="Helical" evidence="2">
    <location>
        <begin position="46"/>
        <end position="68"/>
    </location>
</feature>
<evidence type="ECO:0000256" key="2">
    <source>
        <dbReference type="SAM" id="Phobius"/>
    </source>
</evidence>
<dbReference type="PANTHER" id="PTHR36435">
    <property type="entry name" value="SLR1288 PROTEIN"/>
    <property type="match status" value="1"/>
</dbReference>